<dbReference type="SMART" id="SM00174">
    <property type="entry name" value="RHO"/>
    <property type="match status" value="1"/>
</dbReference>
<evidence type="ECO:0000313" key="2">
    <source>
        <dbReference type="EMBL" id="CEM14582.1"/>
    </source>
</evidence>
<proteinExistence type="predicted"/>
<dbReference type="SMART" id="SM00173">
    <property type="entry name" value="RAS"/>
    <property type="match status" value="1"/>
</dbReference>
<sequence>MSTDTYPQAAVANGQFESSAVKILVLGESGAGKSSLIVRTATGSFPAPSIRSKVVDFETKPVKVEKELFQLQLWDVPGQERLGGMNRLLCRDVAGLLLVCDATRPESIDAAAEWKERLDSWVSMGDGTSVPSVFVANKADLLRSLEERQHVERILRARARLCGLSDDADTMFVSAKTGSGVDAAVSRLVESVVKRDRMRLLKASTHDGLSEMEAEGLLNGSLPSDGPARRGSGVRLSHRCQRCCRGGEDGGCCTG</sequence>
<dbReference type="InterPro" id="IPR001806">
    <property type="entry name" value="Small_GTPase"/>
</dbReference>
<evidence type="ECO:0000256" key="1">
    <source>
        <dbReference type="ARBA" id="ARBA00022741"/>
    </source>
</evidence>
<dbReference type="PROSITE" id="PS51417">
    <property type="entry name" value="ARF"/>
    <property type="match status" value="1"/>
</dbReference>
<dbReference type="InterPro" id="IPR005225">
    <property type="entry name" value="Small_GTP-bd"/>
</dbReference>
<dbReference type="PROSITE" id="PS51419">
    <property type="entry name" value="RAB"/>
    <property type="match status" value="1"/>
</dbReference>
<dbReference type="EMBL" id="CDMZ01000448">
    <property type="protein sequence ID" value="CEM14582.1"/>
    <property type="molecule type" value="Genomic_DNA"/>
</dbReference>
<dbReference type="Gene3D" id="3.40.50.300">
    <property type="entry name" value="P-loop containing nucleotide triphosphate hydrolases"/>
    <property type="match status" value="1"/>
</dbReference>
<dbReference type="InterPro" id="IPR027417">
    <property type="entry name" value="P-loop_NTPase"/>
</dbReference>
<protein>
    <submittedName>
        <fullName evidence="2">Uncharacterized protein</fullName>
    </submittedName>
</protein>
<keyword evidence="1" id="KW-0547">Nucleotide-binding</keyword>
<dbReference type="Pfam" id="PF00071">
    <property type="entry name" value="Ras"/>
    <property type="match status" value="1"/>
</dbReference>
<accession>A0A0G4FL08</accession>
<organism evidence="2">
    <name type="scientific">Chromera velia CCMP2878</name>
    <dbReference type="NCBI Taxonomy" id="1169474"/>
    <lineage>
        <taxon>Eukaryota</taxon>
        <taxon>Sar</taxon>
        <taxon>Alveolata</taxon>
        <taxon>Colpodellida</taxon>
        <taxon>Chromeraceae</taxon>
        <taxon>Chromera</taxon>
    </lineage>
</organism>
<gene>
    <name evidence="2" type="ORF">Cvel_17533</name>
</gene>
<dbReference type="PROSITE" id="PS51421">
    <property type="entry name" value="RAS"/>
    <property type="match status" value="1"/>
</dbReference>
<dbReference type="PANTHER" id="PTHR47978">
    <property type="match status" value="1"/>
</dbReference>
<reference evidence="2" key="1">
    <citation type="submission" date="2014-11" db="EMBL/GenBank/DDBJ databases">
        <authorList>
            <person name="Otto D Thomas"/>
            <person name="Naeem Raeece"/>
        </authorList>
    </citation>
    <scope>NUCLEOTIDE SEQUENCE</scope>
</reference>
<dbReference type="GO" id="GO:0003924">
    <property type="term" value="F:GTPase activity"/>
    <property type="evidence" value="ECO:0007669"/>
    <property type="project" value="InterPro"/>
</dbReference>
<dbReference type="NCBIfam" id="TIGR00231">
    <property type="entry name" value="small_GTP"/>
    <property type="match status" value="1"/>
</dbReference>
<dbReference type="SUPFAM" id="SSF52540">
    <property type="entry name" value="P-loop containing nucleoside triphosphate hydrolases"/>
    <property type="match status" value="1"/>
</dbReference>
<dbReference type="PRINTS" id="PR00449">
    <property type="entry name" value="RASTRNSFRMNG"/>
</dbReference>
<dbReference type="GO" id="GO:0005525">
    <property type="term" value="F:GTP binding"/>
    <property type="evidence" value="ECO:0007669"/>
    <property type="project" value="InterPro"/>
</dbReference>
<dbReference type="VEuPathDB" id="CryptoDB:Cvel_17533"/>
<dbReference type="SMART" id="SM00175">
    <property type="entry name" value="RAB"/>
    <property type="match status" value="1"/>
</dbReference>
<name>A0A0G4FL08_9ALVE</name>
<dbReference type="PhylomeDB" id="A0A0G4FL08"/>
<dbReference type="AlphaFoldDB" id="A0A0G4FL08"/>